<keyword evidence="3" id="KW-1185">Reference proteome</keyword>
<feature type="domain" description="Serine aminopeptidase S33" evidence="1">
    <location>
        <begin position="23"/>
        <end position="250"/>
    </location>
</feature>
<dbReference type="SUPFAM" id="SSF53474">
    <property type="entry name" value="alpha/beta-Hydrolases"/>
    <property type="match status" value="1"/>
</dbReference>
<accession>A0ABS4UIJ2</accession>
<dbReference type="InterPro" id="IPR000073">
    <property type="entry name" value="AB_hydrolase_1"/>
</dbReference>
<comment type="caution">
    <text evidence="2">The sequence shown here is derived from an EMBL/GenBank/DDBJ whole genome shotgun (WGS) entry which is preliminary data.</text>
</comment>
<dbReference type="GO" id="GO:0016787">
    <property type="term" value="F:hydrolase activity"/>
    <property type="evidence" value="ECO:0007669"/>
    <property type="project" value="UniProtKB-KW"/>
</dbReference>
<dbReference type="PANTHER" id="PTHR11614">
    <property type="entry name" value="PHOSPHOLIPASE-RELATED"/>
    <property type="match status" value="1"/>
</dbReference>
<sequence>MSAHRTMQVPSGELTVHVWNPAQSPRALVLLAHGYAEHAGRYEHVAQWLTDSGAMVVAPDHRGHGLSPGERGLMRDLDEYAEDLSVVGTTMAAEHEGLPTALIGHSMGGNIAIRFMQLGHGHDLRALVLSAPVAGGNPEVFALANHDPIPNVPVDPAVLSRDSDVGRAFRADPLVYHGPYLRETLTAYRTNVARIAASGSLGEVPTLWVHGELDSLAPLDRTRAALEKIRGPRFEEVVYAHARHEIFNEINAFEVLGDVVSFVTRCVTPT</sequence>
<evidence type="ECO:0000313" key="2">
    <source>
        <dbReference type="EMBL" id="MBP2351439.1"/>
    </source>
</evidence>
<dbReference type="PRINTS" id="PR00111">
    <property type="entry name" value="ABHYDROLASE"/>
</dbReference>
<dbReference type="Pfam" id="PF12146">
    <property type="entry name" value="Hydrolase_4"/>
    <property type="match status" value="1"/>
</dbReference>
<dbReference type="Gene3D" id="3.40.50.1820">
    <property type="entry name" value="alpha/beta hydrolase"/>
    <property type="match status" value="1"/>
</dbReference>
<gene>
    <name evidence="2" type="ORF">JOF29_002522</name>
</gene>
<proteinExistence type="predicted"/>
<dbReference type="InterPro" id="IPR029058">
    <property type="entry name" value="AB_hydrolase_fold"/>
</dbReference>
<evidence type="ECO:0000259" key="1">
    <source>
        <dbReference type="Pfam" id="PF12146"/>
    </source>
</evidence>
<dbReference type="RefSeq" id="WP_209694338.1">
    <property type="nucleotide sequence ID" value="NZ_BAAAVU010000042.1"/>
</dbReference>
<organism evidence="2 3">
    <name type="scientific">Kribbella aluminosa</name>
    <dbReference type="NCBI Taxonomy" id="416017"/>
    <lineage>
        <taxon>Bacteria</taxon>
        <taxon>Bacillati</taxon>
        <taxon>Actinomycetota</taxon>
        <taxon>Actinomycetes</taxon>
        <taxon>Propionibacteriales</taxon>
        <taxon>Kribbellaceae</taxon>
        <taxon>Kribbella</taxon>
    </lineage>
</organism>
<dbReference type="InterPro" id="IPR051044">
    <property type="entry name" value="MAG_DAG_Lipase"/>
</dbReference>
<keyword evidence="2" id="KW-0378">Hydrolase</keyword>
<name>A0ABS4UIJ2_9ACTN</name>
<dbReference type="InterPro" id="IPR022742">
    <property type="entry name" value="Hydrolase_4"/>
</dbReference>
<dbReference type="Proteomes" id="UP000755585">
    <property type="component" value="Unassembled WGS sequence"/>
</dbReference>
<evidence type="ECO:0000313" key="3">
    <source>
        <dbReference type="Proteomes" id="UP000755585"/>
    </source>
</evidence>
<dbReference type="EMBL" id="JAGINT010000001">
    <property type="protein sequence ID" value="MBP2351439.1"/>
    <property type="molecule type" value="Genomic_DNA"/>
</dbReference>
<reference evidence="2 3" key="1">
    <citation type="submission" date="2021-03" db="EMBL/GenBank/DDBJ databases">
        <title>Sequencing the genomes of 1000 actinobacteria strains.</title>
        <authorList>
            <person name="Klenk H.-P."/>
        </authorList>
    </citation>
    <scope>NUCLEOTIDE SEQUENCE [LARGE SCALE GENOMIC DNA]</scope>
    <source>
        <strain evidence="2 3">DSM 18824</strain>
    </source>
</reference>
<protein>
    <submittedName>
        <fullName evidence="2">Alpha-beta hydrolase superfamily lysophospholipase</fullName>
    </submittedName>
</protein>